<proteinExistence type="inferred from homology"/>
<evidence type="ECO:0000313" key="3">
    <source>
        <dbReference type="EMBL" id="NZA03493.1"/>
    </source>
</evidence>
<dbReference type="PANTHER" id="PTHR42928:SF5">
    <property type="entry name" value="BLR1237 PROTEIN"/>
    <property type="match status" value="1"/>
</dbReference>
<comment type="caution">
    <text evidence="3">The sequence shown here is derived from an EMBL/GenBank/DDBJ whole genome shotgun (WGS) entry which is preliminary data.</text>
</comment>
<accession>A0A853IZX2</accession>
<reference evidence="3 4" key="1">
    <citation type="submission" date="2020-07" db="EMBL/GenBank/DDBJ databases">
        <authorList>
            <person name="Maaloum M."/>
        </authorList>
    </citation>
    <scope>NUCLEOTIDE SEQUENCE [LARGE SCALE GENOMIC DNA]</scope>
    <source>
        <strain evidence="3 4">GCS-AN-3</strain>
    </source>
</reference>
<dbReference type="InterPro" id="IPR005064">
    <property type="entry name" value="BUG"/>
</dbReference>
<dbReference type="Proteomes" id="UP000589716">
    <property type="component" value="Unassembled WGS sequence"/>
</dbReference>
<evidence type="ECO:0000313" key="2">
    <source>
        <dbReference type="EMBL" id="NZA03410.1"/>
    </source>
</evidence>
<dbReference type="Gene3D" id="3.40.190.10">
    <property type="entry name" value="Periplasmic binding protein-like II"/>
    <property type="match status" value="1"/>
</dbReference>
<dbReference type="EMBL" id="JACCKX010000002">
    <property type="protein sequence ID" value="NZA03410.1"/>
    <property type="molecule type" value="Genomic_DNA"/>
</dbReference>
<gene>
    <name evidence="2" type="ORF">H0I39_20020</name>
    <name evidence="3" type="ORF">H0I39_20850</name>
</gene>
<evidence type="ECO:0000313" key="4">
    <source>
        <dbReference type="Proteomes" id="UP000589716"/>
    </source>
</evidence>
<comment type="similarity">
    <text evidence="1">Belongs to the UPF0065 (bug) family.</text>
</comment>
<dbReference type="PANTHER" id="PTHR42928">
    <property type="entry name" value="TRICARBOXYLATE-BINDING PROTEIN"/>
    <property type="match status" value="1"/>
</dbReference>
<dbReference type="CDD" id="cd07012">
    <property type="entry name" value="PBP2_Bug_TTT"/>
    <property type="match status" value="1"/>
</dbReference>
<name>A0A853IZX2_9BURK</name>
<dbReference type="AlphaFoldDB" id="A0A853IZX2"/>
<organism evidence="3 4">
    <name type="scientific">Ottowia beijingensis</name>
    <dbReference type="NCBI Taxonomy" id="1207057"/>
    <lineage>
        <taxon>Bacteria</taxon>
        <taxon>Pseudomonadati</taxon>
        <taxon>Pseudomonadota</taxon>
        <taxon>Betaproteobacteria</taxon>
        <taxon>Burkholderiales</taxon>
        <taxon>Comamonadaceae</taxon>
        <taxon>Ottowia</taxon>
    </lineage>
</organism>
<evidence type="ECO:0000256" key="1">
    <source>
        <dbReference type="ARBA" id="ARBA00006987"/>
    </source>
</evidence>
<dbReference type="SUPFAM" id="SSF53850">
    <property type="entry name" value="Periplasmic binding protein-like II"/>
    <property type="match status" value="1"/>
</dbReference>
<sequence>MLANSPYKTIADVLVGARKEPGAVSYGTSGIGSIPHLGTADIEAAAKVQLNHVAYKGDGPMMQDLLGGRLGFGAVLASSVRAQVQAGTLRLLAVYSDQRHPHFPAVPTLTESGVPVVQLSFGGLLAPAKTPTAVLDKLQAACERAVKSPGYVDWAAKAGQVVEYQPAEAFGRKLREDSRAKAATIQRLGL</sequence>
<dbReference type="Pfam" id="PF03401">
    <property type="entry name" value="TctC"/>
    <property type="match status" value="1"/>
</dbReference>
<dbReference type="EMBL" id="JACCKX010000004">
    <property type="protein sequence ID" value="NZA03493.1"/>
    <property type="molecule type" value="Genomic_DNA"/>
</dbReference>
<protein>
    <submittedName>
        <fullName evidence="3">Tripartite tricarboxylate transporter substrate binding protein</fullName>
    </submittedName>
</protein>
<keyword evidence="4" id="KW-1185">Reference proteome</keyword>